<keyword evidence="1" id="KW-0963">Cytoplasm</keyword>
<dbReference type="HAMAP" id="MF_00867">
    <property type="entry name" value="KhpB"/>
    <property type="match status" value="1"/>
</dbReference>
<comment type="subcellular location">
    <subcellularLocation>
        <location evidence="1">Cytoplasm</location>
    </subcellularLocation>
</comment>
<dbReference type="PROSITE" id="PS51061">
    <property type="entry name" value="R3H"/>
    <property type="match status" value="1"/>
</dbReference>
<dbReference type="Pfam" id="PF01424">
    <property type="entry name" value="R3H"/>
    <property type="match status" value="1"/>
</dbReference>
<dbReference type="PANTHER" id="PTHR35800">
    <property type="entry name" value="PROTEIN JAG"/>
    <property type="match status" value="1"/>
</dbReference>
<keyword evidence="4" id="KW-1185">Reference proteome</keyword>
<organism evidence="3 4">
    <name type="scientific">Herpetosiphon gulosus</name>
    <dbReference type="NCBI Taxonomy" id="1973496"/>
    <lineage>
        <taxon>Bacteria</taxon>
        <taxon>Bacillati</taxon>
        <taxon>Chloroflexota</taxon>
        <taxon>Chloroflexia</taxon>
        <taxon>Herpetosiphonales</taxon>
        <taxon>Herpetosiphonaceae</taxon>
        <taxon>Herpetosiphon</taxon>
    </lineage>
</organism>
<dbReference type="RefSeq" id="WP_012188319.1">
    <property type="nucleotide sequence ID" value="NZ_BAABRU010000004.1"/>
</dbReference>
<name>A0ABP9WW98_9CHLR</name>
<proteinExistence type="inferred from homology"/>
<dbReference type="InterPro" id="IPR034079">
    <property type="entry name" value="R3H_KhpB"/>
</dbReference>
<gene>
    <name evidence="1" type="primary">khpB</name>
    <name evidence="1" type="synonym">eloR</name>
    <name evidence="3" type="ORF">Hgul01_01275</name>
</gene>
<dbReference type="Gene3D" id="3.30.30.80">
    <property type="entry name" value="probable RNA-binding protein from clostridium symbiosum atcc 14940"/>
    <property type="match status" value="1"/>
</dbReference>
<comment type="function">
    <text evidence="1">A probable RNA chaperone. Forms a complex with KhpA which binds to cellular RNA and controls its expression. Plays a role in peptidoglycan (PG) homeostasis and cell length regulation.</text>
</comment>
<evidence type="ECO:0000259" key="2">
    <source>
        <dbReference type="PROSITE" id="PS51061"/>
    </source>
</evidence>
<comment type="subunit">
    <text evidence="1">Forms a complex with KhpA.</text>
</comment>
<protein>
    <recommendedName>
        <fullName evidence="1">RNA-binding protein KhpB</fullName>
    </recommendedName>
    <alternativeName>
        <fullName evidence="1">RNA-binding protein EloR</fullName>
    </alternativeName>
</protein>
<dbReference type="CDD" id="cd02644">
    <property type="entry name" value="R3H_jag"/>
    <property type="match status" value="1"/>
</dbReference>
<dbReference type="CDD" id="cd02414">
    <property type="entry name" value="KH-II_Jag"/>
    <property type="match status" value="1"/>
</dbReference>
<dbReference type="InterPro" id="IPR001374">
    <property type="entry name" value="R3H_dom"/>
</dbReference>
<evidence type="ECO:0000313" key="4">
    <source>
        <dbReference type="Proteomes" id="UP001428290"/>
    </source>
</evidence>
<comment type="similarity">
    <text evidence="1">Belongs to the KhpB RNA-binding protein family.</text>
</comment>
<feature type="domain" description="R3H" evidence="2">
    <location>
        <begin position="174"/>
        <end position="240"/>
    </location>
</feature>
<keyword evidence="1" id="KW-0961">Cell wall biogenesis/degradation</keyword>
<comment type="domain">
    <text evidence="1">Has an N-terminal Jag-N domain and 2 RNA-binding domains (KH and R3H).</text>
</comment>
<reference evidence="3 4" key="1">
    <citation type="submission" date="2024-02" db="EMBL/GenBank/DDBJ databases">
        <title>Herpetosiphon gulosus NBRC 112829.</title>
        <authorList>
            <person name="Ichikawa N."/>
            <person name="Katano-Makiyama Y."/>
            <person name="Hidaka K."/>
        </authorList>
    </citation>
    <scope>NUCLEOTIDE SEQUENCE [LARGE SCALE GENOMIC DNA]</scope>
    <source>
        <strain evidence="3 4">NBRC 112829</strain>
    </source>
</reference>
<evidence type="ECO:0000313" key="3">
    <source>
        <dbReference type="EMBL" id="GAA5527489.1"/>
    </source>
</evidence>
<accession>A0ABP9WW98</accession>
<sequence length="240" mass="27120">MALQKVEVRAASVAEAVAQALAQLGKDEDEALIEVLAQTADSALVRVSVDDDEDELLAEYGDEDDEEQPKRRRRRVASTDEQTVALARQLLEALLTRMNIDAFVTPVVQKAKGSDDEEDTLTLHIEGVDEETTGLMIGRRGETLRSLQYLLNVLIHRQTGRWSQVVIDIGQYRQRRQDSLEGLALRMAERVRQSGRPMPLEPMSSFERRIIHMALRDDPSVYTESAGEGEHRKIVIYPKR</sequence>
<dbReference type="InterPro" id="IPR038247">
    <property type="entry name" value="Jag_N_dom_sf"/>
</dbReference>
<dbReference type="InterPro" id="IPR038008">
    <property type="entry name" value="Jag_KH"/>
</dbReference>
<comment type="caution">
    <text evidence="3">The sequence shown here is derived from an EMBL/GenBank/DDBJ whole genome shotgun (WGS) entry which is preliminary data.</text>
</comment>
<dbReference type="InterPro" id="IPR015946">
    <property type="entry name" value="KH_dom-like_a/b"/>
</dbReference>
<dbReference type="SUPFAM" id="SSF82708">
    <property type="entry name" value="R3H domain"/>
    <property type="match status" value="1"/>
</dbReference>
<dbReference type="EMBL" id="BAABRU010000004">
    <property type="protein sequence ID" value="GAA5527489.1"/>
    <property type="molecule type" value="Genomic_DNA"/>
</dbReference>
<dbReference type="Gene3D" id="3.30.300.20">
    <property type="match status" value="1"/>
</dbReference>
<dbReference type="PANTHER" id="PTHR35800:SF1">
    <property type="entry name" value="RNA-BINDING PROTEIN KHPB"/>
    <property type="match status" value="1"/>
</dbReference>
<dbReference type="Proteomes" id="UP001428290">
    <property type="component" value="Unassembled WGS sequence"/>
</dbReference>
<evidence type="ECO:0000256" key="1">
    <source>
        <dbReference type="HAMAP-Rule" id="MF_00867"/>
    </source>
</evidence>
<dbReference type="InterPro" id="IPR036867">
    <property type="entry name" value="R3H_dom_sf"/>
</dbReference>
<dbReference type="SMART" id="SM00393">
    <property type="entry name" value="R3H"/>
    <property type="match status" value="1"/>
</dbReference>
<dbReference type="Pfam" id="PF13083">
    <property type="entry name" value="KH_KhpA-B"/>
    <property type="match status" value="1"/>
</dbReference>
<keyword evidence="1" id="KW-0694">RNA-binding</keyword>
<comment type="caution">
    <text evidence="1">Lacks conserved residue(s) required for the propagation of feature annotation.</text>
</comment>
<keyword evidence="1" id="KW-0133">Cell shape</keyword>
<dbReference type="InterPro" id="IPR039247">
    <property type="entry name" value="KhpB"/>
</dbReference>
<dbReference type="Gene3D" id="3.30.1370.50">
    <property type="entry name" value="R3H-like domain"/>
    <property type="match status" value="1"/>
</dbReference>
<keyword evidence="1" id="KW-0143">Chaperone</keyword>
<dbReference type="NCBIfam" id="NF041568">
    <property type="entry name" value="Jag_EloR"/>
    <property type="match status" value="1"/>
</dbReference>